<gene>
    <name evidence="2" type="ORF">N7494_008183</name>
</gene>
<comment type="caution">
    <text evidence="2">The sequence shown here is derived from an EMBL/GenBank/DDBJ whole genome shotgun (WGS) entry which is preliminary data.</text>
</comment>
<feature type="region of interest" description="Disordered" evidence="1">
    <location>
        <begin position="1"/>
        <end position="22"/>
    </location>
</feature>
<dbReference type="EMBL" id="JAQIZZ010000006">
    <property type="protein sequence ID" value="KAJ5538704.1"/>
    <property type="molecule type" value="Genomic_DNA"/>
</dbReference>
<proteinExistence type="predicted"/>
<sequence length="74" mass="8540">MDGEHWPGGIPSTIRPHPEQQDSGLNFNVVTQGFRLFIRKNRKPPNHEGDEGFEYKIIQRRKGLMERIEEVAPG</sequence>
<name>A0AAD6CWG6_9EURO</name>
<organism evidence="2 3">
    <name type="scientific">Penicillium frequentans</name>
    <dbReference type="NCBI Taxonomy" id="3151616"/>
    <lineage>
        <taxon>Eukaryota</taxon>
        <taxon>Fungi</taxon>
        <taxon>Dikarya</taxon>
        <taxon>Ascomycota</taxon>
        <taxon>Pezizomycotina</taxon>
        <taxon>Eurotiomycetes</taxon>
        <taxon>Eurotiomycetidae</taxon>
        <taxon>Eurotiales</taxon>
        <taxon>Aspergillaceae</taxon>
        <taxon>Penicillium</taxon>
    </lineage>
</organism>
<evidence type="ECO:0000313" key="2">
    <source>
        <dbReference type="EMBL" id="KAJ5538704.1"/>
    </source>
</evidence>
<reference evidence="2 3" key="1">
    <citation type="journal article" date="2023" name="IMA Fungus">
        <title>Comparative genomic study of the Penicillium genus elucidates a diverse pangenome and 15 lateral gene transfer events.</title>
        <authorList>
            <person name="Petersen C."/>
            <person name="Sorensen T."/>
            <person name="Nielsen M.R."/>
            <person name="Sondergaard T.E."/>
            <person name="Sorensen J.L."/>
            <person name="Fitzpatrick D.A."/>
            <person name="Frisvad J.C."/>
            <person name="Nielsen K.L."/>
        </authorList>
    </citation>
    <scope>NUCLEOTIDE SEQUENCE [LARGE SCALE GENOMIC DNA]</scope>
    <source>
        <strain evidence="2 3">IBT 35679</strain>
    </source>
</reference>
<evidence type="ECO:0000313" key="3">
    <source>
        <dbReference type="Proteomes" id="UP001220324"/>
    </source>
</evidence>
<keyword evidence="3" id="KW-1185">Reference proteome</keyword>
<protein>
    <submittedName>
        <fullName evidence="2">Uncharacterized protein</fullName>
    </submittedName>
</protein>
<dbReference type="AlphaFoldDB" id="A0AAD6CWG6"/>
<dbReference type="Proteomes" id="UP001220324">
    <property type="component" value="Unassembled WGS sequence"/>
</dbReference>
<accession>A0AAD6CWG6</accession>
<evidence type="ECO:0000256" key="1">
    <source>
        <dbReference type="SAM" id="MobiDB-lite"/>
    </source>
</evidence>